<keyword evidence="2" id="KW-1185">Reference proteome</keyword>
<gene>
    <name evidence="1" type="ORF">M378DRAFT_164397</name>
</gene>
<organism evidence="1 2">
    <name type="scientific">Amanita muscaria (strain Koide BX008)</name>
    <dbReference type="NCBI Taxonomy" id="946122"/>
    <lineage>
        <taxon>Eukaryota</taxon>
        <taxon>Fungi</taxon>
        <taxon>Dikarya</taxon>
        <taxon>Basidiomycota</taxon>
        <taxon>Agaricomycotina</taxon>
        <taxon>Agaricomycetes</taxon>
        <taxon>Agaricomycetidae</taxon>
        <taxon>Agaricales</taxon>
        <taxon>Pluteineae</taxon>
        <taxon>Amanitaceae</taxon>
        <taxon>Amanita</taxon>
    </lineage>
</organism>
<dbReference type="InParanoid" id="A0A0C2WPF4"/>
<dbReference type="HOGENOM" id="CLU_2891879_0_0_1"/>
<reference evidence="1 2" key="1">
    <citation type="submission" date="2014-04" db="EMBL/GenBank/DDBJ databases">
        <title>Evolutionary Origins and Diversification of the Mycorrhizal Mutualists.</title>
        <authorList>
            <consortium name="DOE Joint Genome Institute"/>
            <consortium name="Mycorrhizal Genomics Consortium"/>
            <person name="Kohler A."/>
            <person name="Kuo A."/>
            <person name="Nagy L.G."/>
            <person name="Floudas D."/>
            <person name="Copeland A."/>
            <person name="Barry K.W."/>
            <person name="Cichocki N."/>
            <person name="Veneault-Fourrey C."/>
            <person name="LaButti K."/>
            <person name="Lindquist E.A."/>
            <person name="Lipzen A."/>
            <person name="Lundell T."/>
            <person name="Morin E."/>
            <person name="Murat C."/>
            <person name="Riley R."/>
            <person name="Ohm R."/>
            <person name="Sun H."/>
            <person name="Tunlid A."/>
            <person name="Henrissat B."/>
            <person name="Grigoriev I.V."/>
            <person name="Hibbett D.S."/>
            <person name="Martin F."/>
        </authorList>
    </citation>
    <scope>NUCLEOTIDE SEQUENCE [LARGE SCALE GENOMIC DNA]</scope>
    <source>
        <strain evidence="1 2">Koide BX008</strain>
    </source>
</reference>
<proteinExistence type="predicted"/>
<evidence type="ECO:0000313" key="2">
    <source>
        <dbReference type="Proteomes" id="UP000054549"/>
    </source>
</evidence>
<evidence type="ECO:0000313" key="1">
    <source>
        <dbReference type="EMBL" id="KIL63512.1"/>
    </source>
</evidence>
<dbReference type="AlphaFoldDB" id="A0A0C2WPF4"/>
<dbReference type="Proteomes" id="UP000054549">
    <property type="component" value="Unassembled WGS sequence"/>
</dbReference>
<name>A0A0C2WPF4_AMAMK</name>
<accession>A0A0C2WPF4</accession>
<sequence length="64" mass="7110">MSDVDTNMLNPSRRHLSTLRGFCSRASRNCLYPMPSGGDGNHAVHLRSMTQSIISIKVSHQQDP</sequence>
<feature type="non-terminal residue" evidence="1">
    <location>
        <position position="64"/>
    </location>
</feature>
<dbReference type="EMBL" id="KN818258">
    <property type="protein sequence ID" value="KIL63512.1"/>
    <property type="molecule type" value="Genomic_DNA"/>
</dbReference>
<protein>
    <submittedName>
        <fullName evidence="1">Uncharacterized protein</fullName>
    </submittedName>
</protein>